<feature type="transmembrane region" description="Helical" evidence="6">
    <location>
        <begin position="143"/>
        <end position="164"/>
    </location>
</feature>
<dbReference type="PANTHER" id="PTHR23291:SF50">
    <property type="entry name" value="PROTEIN LIFEGUARD 4"/>
    <property type="match status" value="1"/>
</dbReference>
<feature type="transmembrane region" description="Helical" evidence="6">
    <location>
        <begin position="92"/>
        <end position="111"/>
    </location>
</feature>
<evidence type="ECO:0000256" key="3">
    <source>
        <dbReference type="ARBA" id="ARBA00022692"/>
    </source>
</evidence>
<protein>
    <submittedName>
        <fullName evidence="7">Uncharacterized protein</fullName>
    </submittedName>
</protein>
<keyword evidence="3 6" id="KW-0812">Transmembrane</keyword>
<dbReference type="KEGG" id="bsto:C0V70_10905"/>
<gene>
    <name evidence="7" type="ORF">C0V70_10905</name>
</gene>
<dbReference type="PANTHER" id="PTHR23291">
    <property type="entry name" value="BAX INHIBITOR-RELATED"/>
    <property type="match status" value="1"/>
</dbReference>
<keyword evidence="4 6" id="KW-1133">Transmembrane helix</keyword>
<dbReference type="Proteomes" id="UP000235584">
    <property type="component" value="Chromosome"/>
</dbReference>
<proteinExistence type="inferred from homology"/>
<dbReference type="EMBL" id="CP025704">
    <property type="protein sequence ID" value="AUN98600.1"/>
    <property type="molecule type" value="Genomic_DNA"/>
</dbReference>
<keyword evidence="5 6" id="KW-0472">Membrane</keyword>
<evidence type="ECO:0000256" key="2">
    <source>
        <dbReference type="ARBA" id="ARBA00010350"/>
    </source>
</evidence>
<feature type="transmembrane region" description="Helical" evidence="6">
    <location>
        <begin position="170"/>
        <end position="190"/>
    </location>
</feature>
<dbReference type="AlphaFoldDB" id="A0A2K9NSV6"/>
<feature type="transmembrane region" description="Helical" evidence="6">
    <location>
        <begin position="60"/>
        <end position="80"/>
    </location>
</feature>
<feature type="transmembrane region" description="Helical" evidence="6">
    <location>
        <begin position="211"/>
        <end position="233"/>
    </location>
</feature>
<dbReference type="GO" id="GO:0005886">
    <property type="term" value="C:plasma membrane"/>
    <property type="evidence" value="ECO:0007669"/>
    <property type="project" value="TreeGrafter"/>
</dbReference>
<name>A0A2K9NSV6_BACTC</name>
<comment type="subcellular location">
    <subcellularLocation>
        <location evidence="1">Membrane</location>
        <topology evidence="1">Multi-pass membrane protein</topology>
    </subcellularLocation>
</comment>
<dbReference type="OrthoDB" id="9793828at2"/>
<evidence type="ECO:0000313" key="7">
    <source>
        <dbReference type="EMBL" id="AUN98600.1"/>
    </source>
</evidence>
<comment type="similarity">
    <text evidence="2 6">Belongs to the BI1 family.</text>
</comment>
<evidence type="ECO:0000256" key="5">
    <source>
        <dbReference type="ARBA" id="ARBA00023136"/>
    </source>
</evidence>
<reference evidence="7 8" key="1">
    <citation type="submission" date="2018-01" db="EMBL/GenBank/DDBJ databases">
        <title>Complete genome sequence of Bacteriovorax stolpii DSM12778.</title>
        <authorList>
            <person name="Tang B."/>
            <person name="Chang J."/>
        </authorList>
    </citation>
    <scope>NUCLEOTIDE SEQUENCE [LARGE SCALE GENOMIC DNA]</scope>
    <source>
        <strain evidence="7 8">DSM 12778</strain>
    </source>
</reference>
<dbReference type="Pfam" id="PF01027">
    <property type="entry name" value="Bax1-I"/>
    <property type="match status" value="1"/>
</dbReference>
<dbReference type="CDD" id="cd10432">
    <property type="entry name" value="BI-1-like_bacterial"/>
    <property type="match status" value="1"/>
</dbReference>
<feature type="transmembrane region" description="Helical" evidence="6">
    <location>
        <begin position="117"/>
        <end position="136"/>
    </location>
</feature>
<dbReference type="InterPro" id="IPR006214">
    <property type="entry name" value="Bax_inhibitor_1-related"/>
</dbReference>
<evidence type="ECO:0000256" key="6">
    <source>
        <dbReference type="RuleBase" id="RU004379"/>
    </source>
</evidence>
<accession>A0A2K9NSV6</accession>
<evidence type="ECO:0000256" key="4">
    <source>
        <dbReference type="ARBA" id="ARBA00022989"/>
    </source>
</evidence>
<evidence type="ECO:0000256" key="1">
    <source>
        <dbReference type="ARBA" id="ARBA00004141"/>
    </source>
</evidence>
<organism evidence="7 8">
    <name type="scientific">Bacteriovorax stolpii</name>
    <name type="common">Bdellovibrio stolpii</name>
    <dbReference type="NCBI Taxonomy" id="960"/>
    <lineage>
        <taxon>Bacteria</taxon>
        <taxon>Pseudomonadati</taxon>
        <taxon>Bdellovibrionota</taxon>
        <taxon>Bacteriovoracia</taxon>
        <taxon>Bacteriovoracales</taxon>
        <taxon>Bacteriovoracaceae</taxon>
        <taxon>Bacteriovorax</taxon>
    </lineage>
</organism>
<sequence>MERNTRYNNGLDVETRSQVMAGFMTRVYQWMAIGVLLTAGISTYIGNNDQMAMTIVQNRFLFWAVIIAQFGVVLGLSAMIQRMSAAMATGLFLLYSALTGVTFSTIFLIYTHASIQSAFFTTAIGFAGLSAFGLFTKKDLGPIGTFCTMGLFGLIGYSLLAIFFPAMMGGTAGLVFSLIGLLIFAGLTAYDTQKIKLMGQHAINAEERSKITILGALTLYLDFINLFLIILRFTGDRRR</sequence>
<evidence type="ECO:0000313" key="8">
    <source>
        <dbReference type="Proteomes" id="UP000235584"/>
    </source>
</evidence>
<keyword evidence="8" id="KW-1185">Reference proteome</keyword>
<dbReference type="RefSeq" id="WP_102243891.1">
    <property type="nucleotide sequence ID" value="NZ_CP025704.1"/>
</dbReference>
<feature type="transmembrane region" description="Helical" evidence="6">
    <location>
        <begin position="27"/>
        <end position="45"/>
    </location>
</feature>